<gene>
    <name evidence="1" type="ORF">ABUK86_05600</name>
</gene>
<dbReference type="EMBL" id="JBEQNB010000003">
    <property type="protein sequence ID" value="MES0833239.1"/>
    <property type="molecule type" value="Genomic_DNA"/>
</dbReference>
<protein>
    <submittedName>
        <fullName evidence="1">Uncharacterized protein</fullName>
    </submittedName>
</protein>
<organism evidence="1 2">
    <name type="scientific">Nocardiopsis tropica</name>
    <dbReference type="NCBI Taxonomy" id="109330"/>
    <lineage>
        <taxon>Bacteria</taxon>
        <taxon>Bacillati</taxon>
        <taxon>Actinomycetota</taxon>
        <taxon>Actinomycetes</taxon>
        <taxon>Streptosporangiales</taxon>
        <taxon>Nocardiopsidaceae</taxon>
        <taxon>Nocardiopsis</taxon>
    </lineage>
</organism>
<sequence length="46" mass="5036">MLLGTLLKEAEPVTVDPLFFVQNSLLHTASFLRILGAKPEVIAVSR</sequence>
<dbReference type="RefSeq" id="WP_352982825.1">
    <property type="nucleotide sequence ID" value="NZ_JBEQNA010000002.1"/>
</dbReference>
<proteinExistence type="predicted"/>
<reference evidence="1 2" key="1">
    <citation type="submission" date="2024-06" db="EMBL/GenBank/DDBJ databases">
        <authorList>
            <person name="Bataeva Y.V."/>
            <person name="Grigorian L.N."/>
            <person name="Solomentsev V.I."/>
        </authorList>
    </citation>
    <scope>NUCLEOTIDE SEQUENCE [LARGE SCALE GENOMIC DNA]</scope>
    <source>
        <strain evidence="2">SCPM-O-B-12605 (RCAM04882)</strain>
    </source>
</reference>
<evidence type="ECO:0000313" key="2">
    <source>
        <dbReference type="Proteomes" id="UP001432401"/>
    </source>
</evidence>
<name>A0ABV1ZQN7_9ACTN</name>
<comment type="caution">
    <text evidence="1">The sequence shown here is derived from an EMBL/GenBank/DDBJ whole genome shotgun (WGS) entry which is preliminary data.</text>
</comment>
<dbReference type="Proteomes" id="UP001432401">
    <property type="component" value="Unassembled WGS sequence"/>
</dbReference>
<keyword evidence="2" id="KW-1185">Reference proteome</keyword>
<accession>A0ABV1ZQN7</accession>
<evidence type="ECO:0000313" key="1">
    <source>
        <dbReference type="EMBL" id="MES0833239.1"/>
    </source>
</evidence>